<dbReference type="AlphaFoldDB" id="A0ABD0L8I4"/>
<dbReference type="EMBL" id="JACVVK020000073">
    <property type="protein sequence ID" value="KAK7495600.1"/>
    <property type="molecule type" value="Genomic_DNA"/>
</dbReference>
<accession>A0ABD0L8I4</accession>
<gene>
    <name evidence="2" type="ORF">BaRGS_00013047</name>
</gene>
<dbReference type="Proteomes" id="UP001519460">
    <property type="component" value="Unassembled WGS sequence"/>
</dbReference>
<organism evidence="2 3">
    <name type="scientific">Batillaria attramentaria</name>
    <dbReference type="NCBI Taxonomy" id="370345"/>
    <lineage>
        <taxon>Eukaryota</taxon>
        <taxon>Metazoa</taxon>
        <taxon>Spiralia</taxon>
        <taxon>Lophotrochozoa</taxon>
        <taxon>Mollusca</taxon>
        <taxon>Gastropoda</taxon>
        <taxon>Caenogastropoda</taxon>
        <taxon>Sorbeoconcha</taxon>
        <taxon>Cerithioidea</taxon>
        <taxon>Batillariidae</taxon>
        <taxon>Batillaria</taxon>
    </lineage>
</organism>
<sequence length="102" mass="10959">MSSQSVSGKLKSLWNKSSKPRPALDYTAACVISSHIHRRGGLSLTHLSIPLIGRLSPERKGTCACEGNQCSPGSLHVRQMRAQPASMTGRGSEGITRFAVRI</sequence>
<name>A0ABD0L8I4_9CAEN</name>
<reference evidence="2 3" key="1">
    <citation type="journal article" date="2023" name="Sci. Data">
        <title>Genome assembly of the Korean intertidal mud-creeper Batillaria attramentaria.</title>
        <authorList>
            <person name="Patra A.K."/>
            <person name="Ho P.T."/>
            <person name="Jun S."/>
            <person name="Lee S.J."/>
            <person name="Kim Y."/>
            <person name="Won Y.J."/>
        </authorList>
    </citation>
    <scope>NUCLEOTIDE SEQUENCE [LARGE SCALE GENOMIC DNA]</scope>
    <source>
        <strain evidence="2">Wonlab-2016</strain>
    </source>
</reference>
<evidence type="ECO:0000313" key="3">
    <source>
        <dbReference type="Proteomes" id="UP001519460"/>
    </source>
</evidence>
<feature type="region of interest" description="Disordered" evidence="1">
    <location>
        <begin position="1"/>
        <end position="21"/>
    </location>
</feature>
<keyword evidence="3" id="KW-1185">Reference proteome</keyword>
<comment type="caution">
    <text evidence="2">The sequence shown here is derived from an EMBL/GenBank/DDBJ whole genome shotgun (WGS) entry which is preliminary data.</text>
</comment>
<protein>
    <submittedName>
        <fullName evidence="2">Uncharacterized protein</fullName>
    </submittedName>
</protein>
<evidence type="ECO:0000256" key="1">
    <source>
        <dbReference type="SAM" id="MobiDB-lite"/>
    </source>
</evidence>
<proteinExistence type="predicted"/>
<evidence type="ECO:0000313" key="2">
    <source>
        <dbReference type="EMBL" id="KAK7495600.1"/>
    </source>
</evidence>